<evidence type="ECO:0000313" key="2">
    <source>
        <dbReference type="Proteomes" id="UP000244005"/>
    </source>
</evidence>
<organism evidence="1 2">
    <name type="scientific">Marchantia polymorpha</name>
    <name type="common">Common liverwort</name>
    <name type="synonym">Marchantia aquatica</name>
    <dbReference type="NCBI Taxonomy" id="3197"/>
    <lineage>
        <taxon>Eukaryota</taxon>
        <taxon>Viridiplantae</taxon>
        <taxon>Streptophyta</taxon>
        <taxon>Embryophyta</taxon>
        <taxon>Marchantiophyta</taxon>
        <taxon>Marchantiopsida</taxon>
        <taxon>Marchantiidae</taxon>
        <taxon>Marchantiales</taxon>
        <taxon>Marchantiaceae</taxon>
        <taxon>Marchantia</taxon>
    </lineage>
</organism>
<dbReference type="Proteomes" id="UP000244005">
    <property type="component" value="Unassembled WGS sequence"/>
</dbReference>
<evidence type="ECO:0000313" key="1">
    <source>
        <dbReference type="EMBL" id="PTQ48855.1"/>
    </source>
</evidence>
<protein>
    <submittedName>
        <fullName evidence="1">Uncharacterized protein</fullName>
    </submittedName>
</protein>
<dbReference type="Gramene" id="Mp3g15490.1">
    <property type="protein sequence ID" value="Mp3g15490.1.cds"/>
    <property type="gene ID" value="Mp3g15490"/>
</dbReference>
<dbReference type="AlphaFoldDB" id="A0A2R6XRX9"/>
<proteinExistence type="predicted"/>
<name>A0A2R6XRX9_MARPO</name>
<gene>
    <name evidence="1" type="ORF">MARPO_0004s0123</name>
</gene>
<sequence>MATSSTRRMGLEEFKSEVEAKSSACLEANCCIQCPLSWRDNLGSLENIAIVSEVK</sequence>
<keyword evidence="2" id="KW-1185">Reference proteome</keyword>
<dbReference type="EMBL" id="KZ772676">
    <property type="protein sequence ID" value="PTQ48855.1"/>
    <property type="molecule type" value="Genomic_DNA"/>
</dbReference>
<reference evidence="2" key="1">
    <citation type="journal article" date="2017" name="Cell">
        <title>Insights into land plant evolution garnered from the Marchantia polymorpha genome.</title>
        <authorList>
            <person name="Bowman J.L."/>
            <person name="Kohchi T."/>
            <person name="Yamato K.T."/>
            <person name="Jenkins J."/>
            <person name="Shu S."/>
            <person name="Ishizaki K."/>
            <person name="Yamaoka S."/>
            <person name="Nishihama R."/>
            <person name="Nakamura Y."/>
            <person name="Berger F."/>
            <person name="Adam C."/>
            <person name="Aki S.S."/>
            <person name="Althoff F."/>
            <person name="Araki T."/>
            <person name="Arteaga-Vazquez M.A."/>
            <person name="Balasubrmanian S."/>
            <person name="Barry K."/>
            <person name="Bauer D."/>
            <person name="Boehm C.R."/>
            <person name="Briginshaw L."/>
            <person name="Caballero-Perez J."/>
            <person name="Catarino B."/>
            <person name="Chen F."/>
            <person name="Chiyoda S."/>
            <person name="Chovatia M."/>
            <person name="Davies K.M."/>
            <person name="Delmans M."/>
            <person name="Demura T."/>
            <person name="Dierschke T."/>
            <person name="Dolan L."/>
            <person name="Dorantes-Acosta A.E."/>
            <person name="Eklund D.M."/>
            <person name="Florent S.N."/>
            <person name="Flores-Sandoval E."/>
            <person name="Fujiyama A."/>
            <person name="Fukuzawa H."/>
            <person name="Galik B."/>
            <person name="Grimanelli D."/>
            <person name="Grimwood J."/>
            <person name="Grossniklaus U."/>
            <person name="Hamada T."/>
            <person name="Haseloff J."/>
            <person name="Hetherington A.J."/>
            <person name="Higo A."/>
            <person name="Hirakawa Y."/>
            <person name="Hundley H.N."/>
            <person name="Ikeda Y."/>
            <person name="Inoue K."/>
            <person name="Inoue S.I."/>
            <person name="Ishida S."/>
            <person name="Jia Q."/>
            <person name="Kakita M."/>
            <person name="Kanazawa T."/>
            <person name="Kawai Y."/>
            <person name="Kawashima T."/>
            <person name="Kennedy M."/>
            <person name="Kinose K."/>
            <person name="Kinoshita T."/>
            <person name="Kohara Y."/>
            <person name="Koide E."/>
            <person name="Komatsu K."/>
            <person name="Kopischke S."/>
            <person name="Kubo M."/>
            <person name="Kyozuka J."/>
            <person name="Lagercrantz U."/>
            <person name="Lin S.S."/>
            <person name="Lindquist E."/>
            <person name="Lipzen A.M."/>
            <person name="Lu C.W."/>
            <person name="De Luna E."/>
            <person name="Martienssen R.A."/>
            <person name="Minamino N."/>
            <person name="Mizutani M."/>
            <person name="Mizutani M."/>
            <person name="Mochizuki N."/>
            <person name="Monte I."/>
            <person name="Mosher R."/>
            <person name="Nagasaki H."/>
            <person name="Nakagami H."/>
            <person name="Naramoto S."/>
            <person name="Nishitani K."/>
            <person name="Ohtani M."/>
            <person name="Okamoto T."/>
            <person name="Okumura M."/>
            <person name="Phillips J."/>
            <person name="Pollak B."/>
            <person name="Reinders A."/>
            <person name="Rovekamp M."/>
            <person name="Sano R."/>
            <person name="Sawa S."/>
            <person name="Schmid M.W."/>
            <person name="Shirakawa M."/>
            <person name="Solano R."/>
            <person name="Spunde A."/>
            <person name="Suetsugu N."/>
            <person name="Sugano S."/>
            <person name="Sugiyama A."/>
            <person name="Sun R."/>
            <person name="Suzuki Y."/>
            <person name="Takenaka M."/>
            <person name="Takezawa D."/>
            <person name="Tomogane H."/>
            <person name="Tsuzuki M."/>
            <person name="Ueda T."/>
            <person name="Umeda M."/>
            <person name="Ward J.M."/>
            <person name="Watanabe Y."/>
            <person name="Yazaki K."/>
            <person name="Yokoyama R."/>
            <person name="Yoshitake Y."/>
            <person name="Yotsui I."/>
            <person name="Zachgo S."/>
            <person name="Schmutz J."/>
        </authorList>
    </citation>
    <scope>NUCLEOTIDE SEQUENCE [LARGE SCALE GENOMIC DNA]</scope>
    <source>
        <strain evidence="2">Tak-1</strain>
    </source>
</reference>
<accession>A0A2R6XRX9</accession>